<reference evidence="2 3" key="1">
    <citation type="submission" date="2021-11" db="EMBL/GenBank/DDBJ databases">
        <title>Black yeast isolated from Biological Soil Crust.</title>
        <authorList>
            <person name="Kurbessoian T."/>
        </authorList>
    </citation>
    <scope>NUCLEOTIDE SEQUENCE [LARGE SCALE GENOMIC DNA]</scope>
    <source>
        <strain evidence="2 3">CCFEE 5522</strain>
    </source>
</reference>
<feature type="region of interest" description="Disordered" evidence="1">
    <location>
        <begin position="376"/>
        <end position="425"/>
    </location>
</feature>
<feature type="region of interest" description="Disordered" evidence="1">
    <location>
        <begin position="98"/>
        <end position="129"/>
    </location>
</feature>
<protein>
    <submittedName>
        <fullName evidence="2">Uncharacterized protein</fullName>
    </submittedName>
</protein>
<feature type="compositionally biased region" description="Polar residues" evidence="1">
    <location>
        <begin position="37"/>
        <end position="52"/>
    </location>
</feature>
<accession>A0AAV9JQI8</accession>
<organism evidence="2 3">
    <name type="scientific">Oleoguttula mirabilis</name>
    <dbReference type="NCBI Taxonomy" id="1507867"/>
    <lineage>
        <taxon>Eukaryota</taxon>
        <taxon>Fungi</taxon>
        <taxon>Dikarya</taxon>
        <taxon>Ascomycota</taxon>
        <taxon>Pezizomycotina</taxon>
        <taxon>Dothideomycetes</taxon>
        <taxon>Dothideomycetidae</taxon>
        <taxon>Mycosphaerellales</taxon>
        <taxon>Teratosphaeriaceae</taxon>
        <taxon>Oleoguttula</taxon>
    </lineage>
</organism>
<feature type="compositionally biased region" description="Basic and acidic residues" evidence="1">
    <location>
        <begin position="402"/>
        <end position="415"/>
    </location>
</feature>
<feature type="region of interest" description="Disordered" evidence="1">
    <location>
        <begin position="272"/>
        <end position="352"/>
    </location>
</feature>
<evidence type="ECO:0000313" key="3">
    <source>
        <dbReference type="Proteomes" id="UP001324427"/>
    </source>
</evidence>
<feature type="compositionally biased region" description="Polar residues" evidence="1">
    <location>
        <begin position="7"/>
        <end position="28"/>
    </location>
</feature>
<feature type="compositionally biased region" description="Polar residues" evidence="1">
    <location>
        <begin position="111"/>
        <end position="121"/>
    </location>
</feature>
<evidence type="ECO:0000256" key="1">
    <source>
        <dbReference type="SAM" id="MobiDB-lite"/>
    </source>
</evidence>
<evidence type="ECO:0000313" key="2">
    <source>
        <dbReference type="EMBL" id="KAK4547713.1"/>
    </source>
</evidence>
<dbReference type="Proteomes" id="UP001324427">
    <property type="component" value="Unassembled WGS sequence"/>
</dbReference>
<proteinExistence type="predicted"/>
<comment type="caution">
    <text evidence="2">The sequence shown here is derived from an EMBL/GenBank/DDBJ whole genome shotgun (WGS) entry which is preliminary data.</text>
</comment>
<name>A0AAV9JQI8_9PEZI</name>
<feature type="region of interest" description="Disordered" evidence="1">
    <location>
        <begin position="148"/>
        <end position="169"/>
    </location>
</feature>
<feature type="compositionally biased region" description="Acidic residues" evidence="1">
    <location>
        <begin position="379"/>
        <end position="388"/>
    </location>
</feature>
<dbReference type="AlphaFoldDB" id="A0AAV9JQI8"/>
<dbReference type="EMBL" id="JAVFHQ010000010">
    <property type="protein sequence ID" value="KAK4547713.1"/>
    <property type="molecule type" value="Genomic_DNA"/>
</dbReference>
<sequence>MDLETESLGTQRSSYSAGIDISSQNDELSASREASLGNMNGSQHSGTTTQQPGMLRRMRTGILRAIYKESEADVTGNRRSSAVNTILHPRQSFGNLFSSGRGGPLNEAGSDEQNAVNPSTYRESEGVVTGNRRSGAVNAVLHPRKSLSNLLNSSRAGPRNDTGSDEQDAVYTMTYRKSKADMTSNRRNGAVNAVLHARKSLSNLLSSSRAGPRNDAGSDEQHAVDWFPGVTLFGPSGQTPDDAPATLANIVETLESQLMAIKYDDCQASAAPTVQGADDVPLPTPQTSQNRTAERDRAVARASEDTVRPRQQMLGPVAVEGGSSTGDSRHDSGLSATPQSERDVETKKKKKKNVRFTIAGLTGMIGRLNLLKRRRSQDDGYEADDEQQTPDSALATESSLAEEERGRAPVRRESLSESDSGLPEDQQEALLWWWLALGL</sequence>
<keyword evidence="3" id="KW-1185">Reference proteome</keyword>
<gene>
    <name evidence="2" type="ORF">LTR36_000671</name>
</gene>
<feature type="compositionally biased region" description="Basic and acidic residues" evidence="1">
    <location>
        <begin position="292"/>
        <end position="308"/>
    </location>
</feature>
<feature type="region of interest" description="Disordered" evidence="1">
    <location>
        <begin position="1"/>
        <end position="56"/>
    </location>
</feature>